<dbReference type="EMBL" id="DWYZ01000101">
    <property type="protein sequence ID" value="HJB28190.1"/>
    <property type="molecule type" value="Genomic_DNA"/>
</dbReference>
<sequence length="322" mass="36257">MRNQQIGEDILVEFHELPAYAWGWGDNRKILVDLSGIPEEEQEAALTYALSYAAQINIYIIGMRCLSPDLTKLFSKFMQATGIEIVCSVDQMNAIINPEDARELKYAFPEMILAGRENIQKYTSAYVGQPVYIDHNAGMEFELIEGKRKKKDLLPGVPDSPDITVILDFDVLISDPAAVIRYGKRKIAIPSAYLFFLTKLAEEDSLAGRRADKVLTILMSIMAQDSITQKDRRIVTEDGLNVWNASLWKCDKKAWVECYIGHGFGIYQALSSLSSGVPCIIVSNDPKLKEKAGGNLQAAFIYPYPYMITPFPYRQGNKHREI</sequence>
<reference evidence="1" key="2">
    <citation type="submission" date="2021-04" db="EMBL/GenBank/DDBJ databases">
        <authorList>
            <person name="Gilroy R."/>
        </authorList>
    </citation>
    <scope>NUCLEOTIDE SEQUENCE</scope>
    <source>
        <strain evidence="1">ChiSjej1B19-5720</strain>
    </source>
</reference>
<comment type="caution">
    <text evidence="1">The sequence shown here is derived from an EMBL/GenBank/DDBJ whole genome shotgun (WGS) entry which is preliminary data.</text>
</comment>
<evidence type="ECO:0000313" key="2">
    <source>
        <dbReference type="Proteomes" id="UP000823842"/>
    </source>
</evidence>
<accession>A0A9D2LS10</accession>
<dbReference type="AlphaFoldDB" id="A0A9D2LS10"/>
<dbReference type="Proteomes" id="UP000823842">
    <property type="component" value="Unassembled WGS sequence"/>
</dbReference>
<reference evidence="1" key="1">
    <citation type="journal article" date="2021" name="PeerJ">
        <title>Extensive microbial diversity within the chicken gut microbiome revealed by metagenomics and culture.</title>
        <authorList>
            <person name="Gilroy R."/>
            <person name="Ravi A."/>
            <person name="Getino M."/>
            <person name="Pursley I."/>
            <person name="Horton D.L."/>
            <person name="Alikhan N.F."/>
            <person name="Baker D."/>
            <person name="Gharbi K."/>
            <person name="Hall N."/>
            <person name="Watson M."/>
            <person name="Adriaenssens E.M."/>
            <person name="Foster-Nyarko E."/>
            <person name="Jarju S."/>
            <person name="Secka A."/>
            <person name="Antonio M."/>
            <person name="Oren A."/>
            <person name="Chaudhuri R.R."/>
            <person name="La Ragione R."/>
            <person name="Hildebrand F."/>
            <person name="Pallen M.J."/>
        </authorList>
    </citation>
    <scope>NUCLEOTIDE SEQUENCE</scope>
    <source>
        <strain evidence="1">ChiSjej1B19-5720</strain>
    </source>
</reference>
<organism evidence="1 2">
    <name type="scientific">Candidatus Blautia faecavium</name>
    <dbReference type="NCBI Taxonomy" id="2838487"/>
    <lineage>
        <taxon>Bacteria</taxon>
        <taxon>Bacillati</taxon>
        <taxon>Bacillota</taxon>
        <taxon>Clostridia</taxon>
        <taxon>Lachnospirales</taxon>
        <taxon>Lachnospiraceae</taxon>
        <taxon>Blautia</taxon>
    </lineage>
</organism>
<name>A0A9D2LS10_9FIRM</name>
<evidence type="ECO:0000313" key="1">
    <source>
        <dbReference type="EMBL" id="HJB28190.1"/>
    </source>
</evidence>
<proteinExistence type="predicted"/>
<protein>
    <submittedName>
        <fullName evidence="1">Uncharacterized protein</fullName>
    </submittedName>
</protein>
<gene>
    <name evidence="1" type="ORF">IAA06_05295</name>
</gene>